<dbReference type="InterPro" id="IPR013325">
    <property type="entry name" value="RNA_pol_sigma_r2"/>
</dbReference>
<comment type="similarity">
    <text evidence="1 6">Belongs to the sigma-70 factor family. ECF subfamily.</text>
</comment>
<name>A0A832IBG4_UNCEI</name>
<keyword evidence="2 6" id="KW-0805">Transcription regulation</keyword>
<protein>
    <recommendedName>
        <fullName evidence="6">RNA polymerase sigma factor</fullName>
    </recommendedName>
</protein>
<dbReference type="InterPro" id="IPR039425">
    <property type="entry name" value="RNA_pol_sigma-70-like"/>
</dbReference>
<dbReference type="AlphaFoldDB" id="A0A832IBG4"/>
<dbReference type="PANTHER" id="PTHR43133">
    <property type="entry name" value="RNA POLYMERASE ECF-TYPE SIGMA FACTO"/>
    <property type="match status" value="1"/>
</dbReference>
<dbReference type="Pfam" id="PF04542">
    <property type="entry name" value="Sigma70_r2"/>
    <property type="match status" value="1"/>
</dbReference>
<dbReference type="InterPro" id="IPR036388">
    <property type="entry name" value="WH-like_DNA-bd_sf"/>
</dbReference>
<comment type="caution">
    <text evidence="10">The sequence shown here is derived from an EMBL/GenBank/DDBJ whole genome shotgun (WGS) entry which is preliminary data.</text>
</comment>
<dbReference type="CDD" id="cd06171">
    <property type="entry name" value="Sigma70_r4"/>
    <property type="match status" value="1"/>
</dbReference>
<dbReference type="InterPro" id="IPR007627">
    <property type="entry name" value="RNA_pol_sigma70_r2"/>
</dbReference>
<dbReference type="GO" id="GO:0003677">
    <property type="term" value="F:DNA binding"/>
    <property type="evidence" value="ECO:0007669"/>
    <property type="project" value="UniProtKB-KW"/>
</dbReference>
<evidence type="ECO:0000259" key="9">
    <source>
        <dbReference type="Pfam" id="PF08281"/>
    </source>
</evidence>
<evidence type="ECO:0000259" key="8">
    <source>
        <dbReference type="Pfam" id="PF04542"/>
    </source>
</evidence>
<evidence type="ECO:0000256" key="5">
    <source>
        <dbReference type="ARBA" id="ARBA00023163"/>
    </source>
</evidence>
<dbReference type="InterPro" id="IPR013324">
    <property type="entry name" value="RNA_pol_sigma_r3/r4-like"/>
</dbReference>
<dbReference type="Gene3D" id="1.10.1740.10">
    <property type="match status" value="1"/>
</dbReference>
<keyword evidence="5 6" id="KW-0804">Transcription</keyword>
<organism evidence="10">
    <name type="scientific">Eiseniibacteriota bacterium</name>
    <dbReference type="NCBI Taxonomy" id="2212470"/>
    <lineage>
        <taxon>Bacteria</taxon>
        <taxon>Candidatus Eiseniibacteriota</taxon>
    </lineage>
</organism>
<keyword evidence="4 6" id="KW-0238">DNA-binding</keyword>
<dbReference type="Pfam" id="PF08281">
    <property type="entry name" value="Sigma70_r4_2"/>
    <property type="match status" value="1"/>
</dbReference>
<dbReference type="PANTHER" id="PTHR43133:SF8">
    <property type="entry name" value="RNA POLYMERASE SIGMA FACTOR HI_1459-RELATED"/>
    <property type="match status" value="1"/>
</dbReference>
<evidence type="ECO:0000256" key="1">
    <source>
        <dbReference type="ARBA" id="ARBA00010641"/>
    </source>
</evidence>
<sequence>MSAARERTPFMDPGDEAARGREAQQGSSAAFAAIVRAYQRPIVRVAYGLTRNAADADDLAQETFVRAWQAIGRFRAGEPLYPWLARIAVNLAVSLHRRRRRRPEQSIEPLLEAGRQWGVEDDPADHAARGEYDAALRAALAELAPEHQAVLALRAADDMSYDEIARTLGIPAGTVMSRLARARLALKERLKARTGDSR</sequence>
<dbReference type="InterPro" id="IPR014284">
    <property type="entry name" value="RNA_pol_sigma-70_dom"/>
</dbReference>
<dbReference type="SUPFAM" id="SSF88946">
    <property type="entry name" value="Sigma2 domain of RNA polymerase sigma factors"/>
    <property type="match status" value="1"/>
</dbReference>
<dbReference type="GO" id="GO:0016987">
    <property type="term" value="F:sigma factor activity"/>
    <property type="evidence" value="ECO:0007669"/>
    <property type="project" value="UniProtKB-KW"/>
</dbReference>
<dbReference type="NCBIfam" id="TIGR02937">
    <property type="entry name" value="sigma70-ECF"/>
    <property type="match status" value="1"/>
</dbReference>
<dbReference type="InterPro" id="IPR013249">
    <property type="entry name" value="RNA_pol_sigma70_r4_t2"/>
</dbReference>
<evidence type="ECO:0000256" key="4">
    <source>
        <dbReference type="ARBA" id="ARBA00023125"/>
    </source>
</evidence>
<reference evidence="10" key="1">
    <citation type="journal article" date="2020" name="mSystems">
        <title>Genome- and Community-Level Interaction Insights into Carbon Utilization and Element Cycling Functions of Hydrothermarchaeota in Hydrothermal Sediment.</title>
        <authorList>
            <person name="Zhou Z."/>
            <person name="Liu Y."/>
            <person name="Xu W."/>
            <person name="Pan J."/>
            <person name="Luo Z.H."/>
            <person name="Li M."/>
        </authorList>
    </citation>
    <scope>NUCLEOTIDE SEQUENCE [LARGE SCALE GENOMIC DNA]</scope>
    <source>
        <strain evidence="10">SpSt-381</strain>
    </source>
</reference>
<dbReference type="PROSITE" id="PS01063">
    <property type="entry name" value="SIGMA70_ECF"/>
    <property type="match status" value="1"/>
</dbReference>
<keyword evidence="3 6" id="KW-0731">Sigma factor</keyword>
<feature type="region of interest" description="Disordered" evidence="7">
    <location>
        <begin position="1"/>
        <end position="24"/>
    </location>
</feature>
<dbReference type="SUPFAM" id="SSF88659">
    <property type="entry name" value="Sigma3 and sigma4 domains of RNA polymerase sigma factors"/>
    <property type="match status" value="1"/>
</dbReference>
<evidence type="ECO:0000256" key="7">
    <source>
        <dbReference type="SAM" id="MobiDB-lite"/>
    </source>
</evidence>
<dbReference type="InterPro" id="IPR000838">
    <property type="entry name" value="RNA_pol_sigma70_ECF_CS"/>
</dbReference>
<gene>
    <name evidence="10" type="ORF">ENR23_11100</name>
</gene>
<evidence type="ECO:0000256" key="6">
    <source>
        <dbReference type="RuleBase" id="RU000716"/>
    </source>
</evidence>
<dbReference type="GO" id="GO:0006352">
    <property type="term" value="P:DNA-templated transcription initiation"/>
    <property type="evidence" value="ECO:0007669"/>
    <property type="project" value="InterPro"/>
</dbReference>
<proteinExistence type="inferred from homology"/>
<dbReference type="Gene3D" id="1.10.10.10">
    <property type="entry name" value="Winged helix-like DNA-binding domain superfamily/Winged helix DNA-binding domain"/>
    <property type="match status" value="1"/>
</dbReference>
<evidence type="ECO:0000256" key="2">
    <source>
        <dbReference type="ARBA" id="ARBA00023015"/>
    </source>
</evidence>
<feature type="domain" description="RNA polymerase sigma-70 region 2" evidence="8">
    <location>
        <begin position="34"/>
        <end position="102"/>
    </location>
</feature>
<evidence type="ECO:0000256" key="3">
    <source>
        <dbReference type="ARBA" id="ARBA00023082"/>
    </source>
</evidence>
<dbReference type="EMBL" id="DSQF01000022">
    <property type="protein sequence ID" value="HGZ43947.1"/>
    <property type="molecule type" value="Genomic_DNA"/>
</dbReference>
<accession>A0A832IBG4</accession>
<evidence type="ECO:0000313" key="10">
    <source>
        <dbReference type="EMBL" id="HGZ43947.1"/>
    </source>
</evidence>
<feature type="domain" description="RNA polymerase sigma factor 70 region 4 type 2" evidence="9">
    <location>
        <begin position="135"/>
        <end position="186"/>
    </location>
</feature>